<dbReference type="EMBL" id="JBHSON010000024">
    <property type="protein sequence ID" value="MFC5747746.1"/>
    <property type="molecule type" value="Genomic_DNA"/>
</dbReference>
<organism evidence="6 7">
    <name type="scientific">Actinomadura rugatobispora</name>
    <dbReference type="NCBI Taxonomy" id="1994"/>
    <lineage>
        <taxon>Bacteria</taxon>
        <taxon>Bacillati</taxon>
        <taxon>Actinomycetota</taxon>
        <taxon>Actinomycetes</taxon>
        <taxon>Streptosporangiales</taxon>
        <taxon>Thermomonosporaceae</taxon>
        <taxon>Actinomadura</taxon>
    </lineage>
</organism>
<dbReference type="InterPro" id="IPR001647">
    <property type="entry name" value="HTH_TetR"/>
</dbReference>
<evidence type="ECO:0000259" key="5">
    <source>
        <dbReference type="PROSITE" id="PS50977"/>
    </source>
</evidence>
<comment type="caution">
    <text evidence="6">The sequence shown here is derived from an EMBL/GenBank/DDBJ whole genome shotgun (WGS) entry which is preliminary data.</text>
</comment>
<keyword evidence="3" id="KW-0804">Transcription</keyword>
<dbReference type="PROSITE" id="PS50977">
    <property type="entry name" value="HTH_TETR_2"/>
    <property type="match status" value="1"/>
</dbReference>
<keyword evidence="1" id="KW-0805">Transcription regulation</keyword>
<evidence type="ECO:0000256" key="2">
    <source>
        <dbReference type="ARBA" id="ARBA00023125"/>
    </source>
</evidence>
<dbReference type="Pfam" id="PF00440">
    <property type="entry name" value="TetR_N"/>
    <property type="match status" value="1"/>
</dbReference>
<evidence type="ECO:0000256" key="4">
    <source>
        <dbReference type="PROSITE-ProRule" id="PRU00335"/>
    </source>
</evidence>
<gene>
    <name evidence="6" type="ORF">ACFPZN_19130</name>
</gene>
<accession>A0ABW0ZXU5</accession>
<dbReference type="Gene3D" id="1.10.357.10">
    <property type="entry name" value="Tetracycline Repressor, domain 2"/>
    <property type="match status" value="1"/>
</dbReference>
<dbReference type="InterPro" id="IPR050109">
    <property type="entry name" value="HTH-type_TetR-like_transc_reg"/>
</dbReference>
<proteinExistence type="predicted"/>
<sequence>MSRRAGAARERVLAVALKLFARHGVAGTSLQMIADELGVTKAAVYHQFQSKEDIVWAVIAPALDELTRVAEAAEARKRRSDQLGAVLSGVVDLVVSHRRLTAVIRTDPTISALMRERPALRALEARIDRVITGPDPDTETVVSAAMVSSALLAVGMDPRLDGLDDETLRRHLLGIARRLLRLRPLPRSRPGGVPGRDAHPA</sequence>
<evidence type="ECO:0000313" key="7">
    <source>
        <dbReference type="Proteomes" id="UP001596074"/>
    </source>
</evidence>
<reference evidence="7" key="1">
    <citation type="journal article" date="2019" name="Int. J. Syst. Evol. Microbiol.">
        <title>The Global Catalogue of Microorganisms (GCM) 10K type strain sequencing project: providing services to taxonomists for standard genome sequencing and annotation.</title>
        <authorList>
            <consortium name="The Broad Institute Genomics Platform"/>
            <consortium name="The Broad Institute Genome Sequencing Center for Infectious Disease"/>
            <person name="Wu L."/>
            <person name="Ma J."/>
        </authorList>
    </citation>
    <scope>NUCLEOTIDE SEQUENCE [LARGE SCALE GENOMIC DNA]</scope>
    <source>
        <strain evidence="7">KCTC 42087</strain>
    </source>
</reference>
<dbReference type="Proteomes" id="UP001596074">
    <property type="component" value="Unassembled WGS sequence"/>
</dbReference>
<protein>
    <submittedName>
        <fullName evidence="6">TetR/AcrR family transcriptional regulator</fullName>
    </submittedName>
</protein>
<dbReference type="PANTHER" id="PTHR30055">
    <property type="entry name" value="HTH-TYPE TRANSCRIPTIONAL REGULATOR RUTR"/>
    <property type="match status" value="1"/>
</dbReference>
<keyword evidence="2 4" id="KW-0238">DNA-binding</keyword>
<dbReference type="PANTHER" id="PTHR30055:SF234">
    <property type="entry name" value="HTH-TYPE TRANSCRIPTIONAL REGULATOR BETI"/>
    <property type="match status" value="1"/>
</dbReference>
<feature type="DNA-binding region" description="H-T-H motif" evidence="4">
    <location>
        <begin position="29"/>
        <end position="48"/>
    </location>
</feature>
<keyword evidence="7" id="KW-1185">Reference proteome</keyword>
<dbReference type="InterPro" id="IPR009057">
    <property type="entry name" value="Homeodomain-like_sf"/>
</dbReference>
<evidence type="ECO:0000313" key="6">
    <source>
        <dbReference type="EMBL" id="MFC5747746.1"/>
    </source>
</evidence>
<name>A0ABW0ZXU5_9ACTN</name>
<dbReference type="RefSeq" id="WP_378283364.1">
    <property type="nucleotide sequence ID" value="NZ_JBHSON010000024.1"/>
</dbReference>
<dbReference type="SUPFAM" id="SSF46689">
    <property type="entry name" value="Homeodomain-like"/>
    <property type="match status" value="1"/>
</dbReference>
<feature type="domain" description="HTH tetR-type" evidence="5">
    <location>
        <begin position="6"/>
        <end position="66"/>
    </location>
</feature>
<dbReference type="PRINTS" id="PR00455">
    <property type="entry name" value="HTHTETR"/>
</dbReference>
<evidence type="ECO:0000256" key="3">
    <source>
        <dbReference type="ARBA" id="ARBA00023163"/>
    </source>
</evidence>
<evidence type="ECO:0000256" key="1">
    <source>
        <dbReference type="ARBA" id="ARBA00023015"/>
    </source>
</evidence>